<sequence length="135" mass="14994">MKIAQYGTAIVVMHEIANALHGLAHIKIPVPLSPLQSSFVVVVIFIAPIIATVLLWTWFYRLGIWLLLSAMIGSIFFSIYIHLIAIGPAHIPQVSAEGWGLLFYVTAILIIFIDGWGCWISGWALKTIQQPEEVL</sequence>
<evidence type="ECO:0000313" key="3">
    <source>
        <dbReference type="Proteomes" id="UP001223520"/>
    </source>
</evidence>
<dbReference type="RefSeq" id="WP_281482593.1">
    <property type="nucleotide sequence ID" value="NZ_CP124543.1"/>
</dbReference>
<dbReference type="KEGG" id="hbq:QI031_26680"/>
<dbReference type="AlphaFoldDB" id="A0AAJ6NRJ9"/>
<feature type="transmembrane region" description="Helical" evidence="1">
    <location>
        <begin position="39"/>
        <end position="59"/>
    </location>
</feature>
<keyword evidence="1" id="KW-1133">Transmembrane helix</keyword>
<organism evidence="2 3">
    <name type="scientific">Halotia branconii CENA392</name>
    <dbReference type="NCBI Taxonomy" id="1539056"/>
    <lineage>
        <taxon>Bacteria</taxon>
        <taxon>Bacillati</taxon>
        <taxon>Cyanobacteriota</taxon>
        <taxon>Cyanophyceae</taxon>
        <taxon>Nostocales</taxon>
        <taxon>Nodulariaceae</taxon>
        <taxon>Halotia</taxon>
    </lineage>
</organism>
<feature type="transmembrane region" description="Helical" evidence="1">
    <location>
        <begin position="101"/>
        <end position="125"/>
    </location>
</feature>
<reference evidence="2 3" key="1">
    <citation type="journal article" date="2023" name="Limnol Oceanogr Lett">
        <title>Environmental adaptations by the intertidal Antarctic cyanobacterium Halotia branconii CENA392 as revealed using long-read genome sequencing.</title>
        <authorList>
            <person name="Dextro R.B."/>
            <person name="Delbaje E."/>
            <person name="Freitas P.N.N."/>
            <person name="Geraldes V."/>
            <person name="Pinto E."/>
            <person name="Long P.F."/>
            <person name="Fiore M.F."/>
        </authorList>
    </citation>
    <scope>NUCLEOTIDE SEQUENCE [LARGE SCALE GENOMIC DNA]</scope>
    <source>
        <strain evidence="2 3">CENA392</strain>
    </source>
</reference>
<name>A0AAJ6NRJ9_9CYAN</name>
<gene>
    <name evidence="2" type="ORF">QI031_26680</name>
</gene>
<evidence type="ECO:0000313" key="2">
    <source>
        <dbReference type="EMBL" id="WGV25292.1"/>
    </source>
</evidence>
<evidence type="ECO:0000256" key="1">
    <source>
        <dbReference type="SAM" id="Phobius"/>
    </source>
</evidence>
<keyword evidence="3" id="KW-1185">Reference proteome</keyword>
<dbReference type="Proteomes" id="UP001223520">
    <property type="component" value="Chromosome"/>
</dbReference>
<keyword evidence="1" id="KW-0812">Transmembrane</keyword>
<protein>
    <submittedName>
        <fullName evidence="2">Uncharacterized protein</fullName>
    </submittedName>
</protein>
<dbReference type="EMBL" id="CP124543">
    <property type="protein sequence ID" value="WGV25292.1"/>
    <property type="molecule type" value="Genomic_DNA"/>
</dbReference>
<keyword evidence="1" id="KW-0472">Membrane</keyword>
<accession>A0AAJ6NRJ9</accession>
<feature type="transmembrane region" description="Helical" evidence="1">
    <location>
        <begin position="66"/>
        <end position="89"/>
    </location>
</feature>
<proteinExistence type="predicted"/>